<dbReference type="PANTHER" id="PTHR43222:SF2">
    <property type="entry name" value="NUDIX HYDROLASE 23, CHLOROPLASTIC"/>
    <property type="match status" value="1"/>
</dbReference>
<dbReference type="PANTHER" id="PTHR43222">
    <property type="entry name" value="NUDIX HYDROLASE 23"/>
    <property type="match status" value="1"/>
</dbReference>
<evidence type="ECO:0000256" key="1">
    <source>
        <dbReference type="ARBA" id="ARBA00001946"/>
    </source>
</evidence>
<keyword evidence="2 4" id="KW-0378">Hydrolase</keyword>
<dbReference type="InterPro" id="IPR000086">
    <property type="entry name" value="NUDIX_hydrolase_dom"/>
</dbReference>
<dbReference type="Pfam" id="PF00293">
    <property type="entry name" value="NUDIX"/>
    <property type="match status" value="1"/>
</dbReference>
<dbReference type="PROSITE" id="PS00893">
    <property type="entry name" value="NUDIX_BOX"/>
    <property type="match status" value="1"/>
</dbReference>
<evidence type="ECO:0000256" key="3">
    <source>
        <dbReference type="ARBA" id="ARBA00022842"/>
    </source>
</evidence>
<dbReference type="GO" id="GO:0016787">
    <property type="term" value="F:hydrolase activity"/>
    <property type="evidence" value="ECO:0007669"/>
    <property type="project" value="UniProtKB-KW"/>
</dbReference>
<evidence type="ECO:0000313" key="7">
    <source>
        <dbReference type="Proteomes" id="UP000641588"/>
    </source>
</evidence>
<evidence type="ECO:0000256" key="2">
    <source>
        <dbReference type="ARBA" id="ARBA00022801"/>
    </source>
</evidence>
<comment type="similarity">
    <text evidence="4">Belongs to the Nudix hydrolase family.</text>
</comment>
<dbReference type="Proteomes" id="UP000641588">
    <property type="component" value="Unassembled WGS sequence"/>
</dbReference>
<proteinExistence type="inferred from homology"/>
<evidence type="ECO:0000259" key="5">
    <source>
        <dbReference type="PROSITE" id="PS51462"/>
    </source>
</evidence>
<dbReference type="Gene3D" id="3.90.79.10">
    <property type="entry name" value="Nucleoside Triphosphate Pyrophosphohydrolase"/>
    <property type="match status" value="1"/>
</dbReference>
<reference evidence="6" key="1">
    <citation type="submission" date="2019-10" db="EMBL/GenBank/DDBJ databases">
        <title>Description of Paenibacillus glebae sp. nov.</title>
        <authorList>
            <person name="Carlier A."/>
            <person name="Qi S."/>
        </authorList>
    </citation>
    <scope>NUCLEOTIDE SEQUENCE</scope>
    <source>
        <strain evidence="6">LMG 31456</strain>
    </source>
</reference>
<dbReference type="InterPro" id="IPR020476">
    <property type="entry name" value="Nudix_hydrolase"/>
</dbReference>
<name>A0A972GMS4_9BACL</name>
<comment type="caution">
    <text evidence="6">The sequence shown here is derived from an EMBL/GenBank/DDBJ whole genome shotgun (WGS) entry which is preliminary data.</text>
</comment>
<feature type="domain" description="Nudix hydrolase" evidence="5">
    <location>
        <begin position="36"/>
        <end position="170"/>
    </location>
</feature>
<evidence type="ECO:0000313" key="6">
    <source>
        <dbReference type="EMBL" id="NOU93148.1"/>
    </source>
</evidence>
<organism evidence="6 7">
    <name type="scientific">Paenibacillus foliorum</name>
    <dbReference type="NCBI Taxonomy" id="2654974"/>
    <lineage>
        <taxon>Bacteria</taxon>
        <taxon>Bacillati</taxon>
        <taxon>Bacillota</taxon>
        <taxon>Bacilli</taxon>
        <taxon>Bacillales</taxon>
        <taxon>Paenibacillaceae</taxon>
        <taxon>Paenibacillus</taxon>
    </lineage>
</organism>
<protein>
    <submittedName>
        <fullName evidence="6">NUDIX domain-containing protein</fullName>
    </submittedName>
</protein>
<dbReference type="PROSITE" id="PS51462">
    <property type="entry name" value="NUDIX"/>
    <property type="match status" value="1"/>
</dbReference>
<sequence length="174" mass="19842">MKYSYCPKCGGSLRLNENKELSKPLCSVCGFVFYQNPSVGVAMILIRNGKVLLGRKRGRYSGQWCVPCGYVEWGEDVYEAAKREMLEETGLRIELTSLYTVSSLYGEPYVGTEWYNPEQQSVMIWFLSKETGGELRAGDDIDQVGYFSYEELPRIAFPAHEIVIHKLLEEQLIS</sequence>
<comment type="cofactor">
    <cofactor evidence="1">
        <name>Mg(2+)</name>
        <dbReference type="ChEBI" id="CHEBI:18420"/>
    </cofactor>
</comment>
<dbReference type="RefSeq" id="WP_171651348.1">
    <property type="nucleotide sequence ID" value="NZ_WHOD01000042.1"/>
</dbReference>
<keyword evidence="7" id="KW-1185">Reference proteome</keyword>
<dbReference type="InterPro" id="IPR015797">
    <property type="entry name" value="NUDIX_hydrolase-like_dom_sf"/>
</dbReference>
<dbReference type="SUPFAM" id="SSF55811">
    <property type="entry name" value="Nudix"/>
    <property type="match status" value="1"/>
</dbReference>
<dbReference type="PRINTS" id="PR00502">
    <property type="entry name" value="NUDIXFAMILY"/>
</dbReference>
<evidence type="ECO:0000256" key="4">
    <source>
        <dbReference type="RuleBase" id="RU003476"/>
    </source>
</evidence>
<dbReference type="InterPro" id="IPR020084">
    <property type="entry name" value="NUDIX_hydrolase_CS"/>
</dbReference>
<dbReference type="EMBL" id="WHOD01000042">
    <property type="protein sequence ID" value="NOU93148.1"/>
    <property type="molecule type" value="Genomic_DNA"/>
</dbReference>
<gene>
    <name evidence="6" type="ORF">GC093_07880</name>
</gene>
<keyword evidence="3" id="KW-0460">Magnesium</keyword>
<accession>A0A972GMS4</accession>
<dbReference type="AlphaFoldDB" id="A0A972GMS4"/>